<accession>A0A2M6K8U3</accession>
<dbReference type="AlphaFoldDB" id="A0A2M6K8U3"/>
<dbReference type="EMBL" id="PCWW01000056">
    <property type="protein sequence ID" value="PIR13118.1"/>
    <property type="molecule type" value="Genomic_DNA"/>
</dbReference>
<proteinExistence type="predicted"/>
<gene>
    <name evidence="1" type="ORF">COV49_03265</name>
</gene>
<protein>
    <submittedName>
        <fullName evidence="1">Uncharacterized protein</fullName>
    </submittedName>
</protein>
<dbReference type="Proteomes" id="UP000230869">
    <property type="component" value="Unassembled WGS sequence"/>
</dbReference>
<reference evidence="1 2" key="1">
    <citation type="submission" date="2017-09" db="EMBL/GenBank/DDBJ databases">
        <title>Depth-based differentiation of microbial function through sediment-hosted aquifers and enrichment of novel symbionts in the deep terrestrial subsurface.</title>
        <authorList>
            <person name="Probst A.J."/>
            <person name="Ladd B."/>
            <person name="Jarett J.K."/>
            <person name="Geller-Mcgrath D.E."/>
            <person name="Sieber C.M."/>
            <person name="Emerson J.B."/>
            <person name="Anantharaman K."/>
            <person name="Thomas B.C."/>
            <person name="Malmstrom R."/>
            <person name="Stieglmeier M."/>
            <person name="Klingl A."/>
            <person name="Woyke T."/>
            <person name="Ryan C.M."/>
            <person name="Banfield J.F."/>
        </authorList>
    </citation>
    <scope>NUCLEOTIDE SEQUENCE [LARGE SCALE GENOMIC DNA]</scope>
    <source>
        <strain evidence="1">CG11_big_fil_rev_8_21_14_0_20_39_10</strain>
    </source>
</reference>
<name>A0A2M6K8U3_9BACT</name>
<evidence type="ECO:0000313" key="1">
    <source>
        <dbReference type="EMBL" id="PIR13118.1"/>
    </source>
</evidence>
<evidence type="ECO:0000313" key="2">
    <source>
        <dbReference type="Proteomes" id="UP000230869"/>
    </source>
</evidence>
<sequence length="101" mass="11467">MENLSKVPDCDMYIQSELEEAGINICRAESGNSGEVPWKIFGKSINSRFTFKRAWSYYVVKGDIPQNIQRIITNEVTLQTNGDLHIFSQKALCSFAEIFGK</sequence>
<organism evidence="1 2">
    <name type="scientific">Candidatus Falkowbacteria bacterium CG11_big_fil_rev_8_21_14_0_20_39_10</name>
    <dbReference type="NCBI Taxonomy" id="1974570"/>
    <lineage>
        <taxon>Bacteria</taxon>
        <taxon>Candidatus Falkowiibacteriota</taxon>
    </lineage>
</organism>
<comment type="caution">
    <text evidence="1">The sequence shown here is derived from an EMBL/GenBank/DDBJ whole genome shotgun (WGS) entry which is preliminary data.</text>
</comment>